<proteinExistence type="predicted"/>
<accession>A0A2T2X998</accession>
<sequence length="343" mass="39318">MQFERIPRVTRLLDPRKNYAETRIESEMRMDPLTNFSGRIAHFGSGQWPTVDLDALNQASLAHGCPFCPEMITKVTPKFPEEITPQGRFRRGEATVFPNLSPYDAHSAVTVVTQAHLVPVDQFSAQQWEDALAVSIDYFRAVRQYENHIGYGLIGANYMPMAGASLLHPHMQIYATDRPGNWLKGQIEASQRYYDEHGHTFWEDLIQEEKSLQERYLAATGSVEWVVPFVPLSFIGDVEAIFPERYTILDLTPEDIAGFVQGLLHILRFMKDTNIYSFNLAFYPGQSREDRIWVHARVSFRGMISPVLHSPDVSVIRQLLDEPFTTVYPEDMAKQLKPYFASR</sequence>
<organism evidence="1 2">
    <name type="scientific">Sulfobacillus benefaciens</name>
    <dbReference type="NCBI Taxonomy" id="453960"/>
    <lineage>
        <taxon>Bacteria</taxon>
        <taxon>Bacillati</taxon>
        <taxon>Bacillota</taxon>
        <taxon>Clostridia</taxon>
        <taxon>Eubacteriales</taxon>
        <taxon>Clostridiales Family XVII. Incertae Sedis</taxon>
        <taxon>Sulfobacillus</taxon>
    </lineage>
</organism>
<protein>
    <recommendedName>
        <fullName evidence="3">Galactose-1-phosphate uridylyltransferase</fullName>
    </recommendedName>
</protein>
<evidence type="ECO:0008006" key="3">
    <source>
        <dbReference type="Google" id="ProtNLM"/>
    </source>
</evidence>
<comment type="caution">
    <text evidence="1">The sequence shown here is derived from an EMBL/GenBank/DDBJ whole genome shotgun (WGS) entry which is preliminary data.</text>
</comment>
<evidence type="ECO:0000313" key="1">
    <source>
        <dbReference type="EMBL" id="PSR31027.1"/>
    </source>
</evidence>
<dbReference type="SUPFAM" id="SSF54197">
    <property type="entry name" value="HIT-like"/>
    <property type="match status" value="2"/>
</dbReference>
<dbReference type="AlphaFoldDB" id="A0A2T2X998"/>
<dbReference type="InterPro" id="IPR036265">
    <property type="entry name" value="HIT-like_sf"/>
</dbReference>
<gene>
    <name evidence="1" type="ORF">C7B43_04040</name>
</gene>
<evidence type="ECO:0000313" key="2">
    <source>
        <dbReference type="Proteomes" id="UP000242699"/>
    </source>
</evidence>
<reference evidence="1 2" key="1">
    <citation type="journal article" date="2014" name="BMC Genomics">
        <title>Comparison of environmental and isolate Sulfobacillus genomes reveals diverse carbon, sulfur, nitrogen, and hydrogen metabolisms.</title>
        <authorList>
            <person name="Justice N.B."/>
            <person name="Norman A."/>
            <person name="Brown C.T."/>
            <person name="Singh A."/>
            <person name="Thomas B.C."/>
            <person name="Banfield J.F."/>
        </authorList>
    </citation>
    <scope>NUCLEOTIDE SEQUENCE [LARGE SCALE GENOMIC DNA]</scope>
    <source>
        <strain evidence="1">AMDSBA1</strain>
    </source>
</reference>
<dbReference type="Gene3D" id="3.30.428.10">
    <property type="entry name" value="HIT-like"/>
    <property type="match status" value="2"/>
</dbReference>
<dbReference type="Proteomes" id="UP000242699">
    <property type="component" value="Unassembled WGS sequence"/>
</dbReference>
<dbReference type="EMBL" id="PXYT01000005">
    <property type="protein sequence ID" value="PSR31027.1"/>
    <property type="molecule type" value="Genomic_DNA"/>
</dbReference>
<name>A0A2T2X998_9FIRM</name>